<evidence type="ECO:0000313" key="5">
    <source>
        <dbReference type="EMBL" id="ABA89886.1"/>
    </source>
</evidence>
<dbReference type="Pfam" id="PF00109">
    <property type="entry name" value="ketoacyl-synt"/>
    <property type="match status" value="1"/>
</dbReference>
<name>Q3A171_SYNC1</name>
<evidence type="ECO:0000256" key="2">
    <source>
        <dbReference type="ARBA" id="ARBA00022679"/>
    </source>
</evidence>
<dbReference type="eggNOG" id="COG0304">
    <property type="taxonomic scope" value="Bacteria"/>
</dbReference>
<dbReference type="SUPFAM" id="SSF53901">
    <property type="entry name" value="Thiolase-like"/>
    <property type="match status" value="1"/>
</dbReference>
<proteinExistence type="inferred from homology"/>
<dbReference type="InterPro" id="IPR014031">
    <property type="entry name" value="Ketoacyl_synth_C"/>
</dbReference>
<dbReference type="PROSITE" id="PS00606">
    <property type="entry name" value="KS3_1"/>
    <property type="match status" value="1"/>
</dbReference>
<dbReference type="InterPro" id="IPR016039">
    <property type="entry name" value="Thiolase-like"/>
</dbReference>
<dbReference type="Proteomes" id="UP000002534">
    <property type="component" value="Chromosome"/>
</dbReference>
<dbReference type="PROSITE" id="PS52004">
    <property type="entry name" value="KS3_2"/>
    <property type="match status" value="1"/>
</dbReference>
<dbReference type="InterPro" id="IPR014030">
    <property type="entry name" value="Ketoacyl_synth_N"/>
</dbReference>
<dbReference type="RefSeq" id="WP_011342429.1">
    <property type="nucleotide sequence ID" value="NC_007498.2"/>
</dbReference>
<dbReference type="AlphaFoldDB" id="Q3A171"/>
<dbReference type="Pfam" id="PF02801">
    <property type="entry name" value="Ketoacyl-synt_C"/>
    <property type="match status" value="1"/>
</dbReference>
<reference evidence="6" key="1">
    <citation type="submission" date="2005-10" db="EMBL/GenBank/DDBJ databases">
        <title>Complete sequence of Pelobacter carbinolicus DSM 2380.</title>
        <authorList>
            <person name="Copeland A."/>
            <person name="Lucas S."/>
            <person name="Lapidus A."/>
            <person name="Barry K."/>
            <person name="Detter J.C."/>
            <person name="Glavina T."/>
            <person name="Hammon N."/>
            <person name="Israni S."/>
            <person name="Pitluck S."/>
            <person name="Chertkov O."/>
            <person name="Schmutz J."/>
            <person name="Larimer F."/>
            <person name="Land M."/>
            <person name="Kyrpides N."/>
            <person name="Ivanova N."/>
            <person name="Richardson P."/>
        </authorList>
    </citation>
    <scope>NUCLEOTIDE SEQUENCE [LARGE SCALE GENOMIC DNA]</scope>
    <source>
        <strain evidence="6">DSM 2380 / NBRC 103641 / GraBd1</strain>
    </source>
</reference>
<evidence type="ECO:0000313" key="6">
    <source>
        <dbReference type="Proteomes" id="UP000002534"/>
    </source>
</evidence>
<dbReference type="KEGG" id="pca:Pcar_2650"/>
<gene>
    <name evidence="5" type="primary">fabF-4</name>
    <name evidence="5" type="ordered locus">Pcar_2650</name>
</gene>
<dbReference type="InterPro" id="IPR000794">
    <property type="entry name" value="Beta-ketoacyl_synthase"/>
</dbReference>
<dbReference type="Gene3D" id="3.40.47.10">
    <property type="match status" value="1"/>
</dbReference>
<keyword evidence="6" id="KW-1185">Reference proteome</keyword>
<dbReference type="InterPro" id="IPR020841">
    <property type="entry name" value="PKS_Beta-ketoAc_synthase_dom"/>
</dbReference>
<accession>Q3A171</accession>
<dbReference type="GO" id="GO:0004315">
    <property type="term" value="F:3-oxoacyl-[acyl-carrier-protein] synthase activity"/>
    <property type="evidence" value="ECO:0007669"/>
    <property type="project" value="InterPro"/>
</dbReference>
<dbReference type="SMART" id="SM00825">
    <property type="entry name" value="PKS_KS"/>
    <property type="match status" value="1"/>
</dbReference>
<dbReference type="GO" id="GO:0006633">
    <property type="term" value="P:fatty acid biosynthetic process"/>
    <property type="evidence" value="ECO:0007669"/>
    <property type="project" value="InterPro"/>
</dbReference>
<evidence type="ECO:0000256" key="3">
    <source>
        <dbReference type="RuleBase" id="RU003694"/>
    </source>
</evidence>
<keyword evidence="2 3" id="KW-0808">Transferase</keyword>
<dbReference type="EMBL" id="CP000142">
    <property type="protein sequence ID" value="ABA89886.1"/>
    <property type="molecule type" value="Genomic_DNA"/>
</dbReference>
<organism evidence="5 6">
    <name type="scientific">Syntrophotalea carbinolica (strain DSM 2380 / NBRC 103641 / GraBd1)</name>
    <name type="common">Pelobacter carbinolicus</name>
    <dbReference type="NCBI Taxonomy" id="338963"/>
    <lineage>
        <taxon>Bacteria</taxon>
        <taxon>Pseudomonadati</taxon>
        <taxon>Thermodesulfobacteriota</taxon>
        <taxon>Desulfuromonadia</taxon>
        <taxon>Desulfuromonadales</taxon>
        <taxon>Syntrophotaleaceae</taxon>
        <taxon>Syntrophotalea</taxon>
    </lineage>
</organism>
<dbReference type="CDD" id="cd00834">
    <property type="entry name" value="KAS_I_II"/>
    <property type="match status" value="1"/>
</dbReference>
<reference evidence="5 6" key="2">
    <citation type="journal article" date="2012" name="BMC Genomics">
        <title>The genome of Pelobacter carbinolicus reveals surprising metabolic capabilities and physiological features.</title>
        <authorList>
            <person name="Aklujkar M."/>
            <person name="Haveman S.A."/>
            <person name="Didonato R.Jr."/>
            <person name="Chertkov O."/>
            <person name="Han C.S."/>
            <person name="Land M.L."/>
            <person name="Brown P."/>
            <person name="Lovley D.R."/>
        </authorList>
    </citation>
    <scope>NUCLEOTIDE SEQUENCE [LARGE SCALE GENOMIC DNA]</scope>
    <source>
        <strain evidence="6">DSM 2380 / NBRC 103641 / GraBd1</strain>
    </source>
</reference>
<dbReference type="PANTHER" id="PTHR11712:SF336">
    <property type="entry name" value="3-OXOACYL-[ACYL-CARRIER-PROTEIN] SYNTHASE, MITOCHONDRIAL"/>
    <property type="match status" value="1"/>
</dbReference>
<dbReference type="STRING" id="338963.Pcar_2650"/>
<sequence>MTGTVCITGLGCLCGAGGTLPEIMQSMYAGRRVPGAPTRMRCDHDVVYPVFELPASIDLSVDARTNRSLAMAVVAAREALQQAGLTPDLLAGKRVGVCLGTSTGASLNLLDYYARHKAGQSGDSAEVSLWRHSNPGLGLARILDLNGPVQTVVNACSSGSDAVGIAMSWLQQGLCDVVLAGGTDELSMVPYNGFIRLMIYDSQPCRPFDARRKGLNLGEGAGMLVLERRSHADQRGAAVLAVAAGFGNAADAHHLTAPHPEGSSLRRATEQALAQAGIDAGQVGFINAHGTATPNNDQAESKVLSQLFPHTPVVATKGFTGHTLGAAGAIEAVFTVAALRDGKLPASIGCEQPDPALQVTPVQVQTPVAANYGLTQSLGFGGNNAVLVFGRGEQA</sequence>
<dbReference type="OrthoDB" id="9808669at2"/>
<dbReference type="InterPro" id="IPR018201">
    <property type="entry name" value="Ketoacyl_synth_AS"/>
</dbReference>
<dbReference type="HOGENOM" id="CLU_000022_69_2_7"/>
<dbReference type="PANTHER" id="PTHR11712">
    <property type="entry name" value="POLYKETIDE SYNTHASE-RELATED"/>
    <property type="match status" value="1"/>
</dbReference>
<evidence type="ECO:0000256" key="1">
    <source>
        <dbReference type="ARBA" id="ARBA00008467"/>
    </source>
</evidence>
<feature type="domain" description="Ketosynthase family 3 (KS3)" evidence="4">
    <location>
        <begin position="1"/>
        <end position="391"/>
    </location>
</feature>
<comment type="similarity">
    <text evidence="1 3">Belongs to the thiolase-like superfamily. Beta-ketoacyl-ACP synthases family.</text>
</comment>
<evidence type="ECO:0000259" key="4">
    <source>
        <dbReference type="PROSITE" id="PS52004"/>
    </source>
</evidence>
<protein>
    <submittedName>
        <fullName evidence="5">3-oxoacyl-(Acyl carrier protein) synthase II</fullName>
    </submittedName>
</protein>